<accession>A0A644Z6Z7</accession>
<evidence type="ECO:0000256" key="1">
    <source>
        <dbReference type="SAM" id="MobiDB-lite"/>
    </source>
</evidence>
<name>A0A644Z6Z7_9ZZZZ</name>
<protein>
    <recommendedName>
        <fullName evidence="3">SLH domain-containing protein</fullName>
    </recommendedName>
</protein>
<feature type="region of interest" description="Disordered" evidence="1">
    <location>
        <begin position="144"/>
        <end position="163"/>
    </location>
</feature>
<feature type="compositionally biased region" description="Low complexity" evidence="1">
    <location>
        <begin position="33"/>
        <end position="66"/>
    </location>
</feature>
<dbReference type="EMBL" id="VSSQ01007595">
    <property type="protein sequence ID" value="MPM36397.1"/>
    <property type="molecule type" value="Genomic_DNA"/>
</dbReference>
<comment type="caution">
    <text evidence="2">The sequence shown here is derived from an EMBL/GenBank/DDBJ whole genome shotgun (WGS) entry which is preliminary data.</text>
</comment>
<reference evidence="2" key="1">
    <citation type="submission" date="2019-08" db="EMBL/GenBank/DDBJ databases">
        <authorList>
            <person name="Kucharzyk K."/>
            <person name="Murdoch R.W."/>
            <person name="Higgins S."/>
            <person name="Loffler F."/>
        </authorList>
    </citation>
    <scope>NUCLEOTIDE SEQUENCE</scope>
</reference>
<evidence type="ECO:0008006" key="3">
    <source>
        <dbReference type="Google" id="ProtNLM"/>
    </source>
</evidence>
<gene>
    <name evidence="2" type="ORF">SDC9_82993</name>
</gene>
<evidence type="ECO:0000313" key="2">
    <source>
        <dbReference type="EMBL" id="MPM36397.1"/>
    </source>
</evidence>
<proteinExistence type="predicted"/>
<feature type="compositionally biased region" description="Low complexity" evidence="1">
    <location>
        <begin position="1"/>
        <end position="18"/>
    </location>
</feature>
<sequence>MPAEPAPAGQQPEAALPQIDIEQPPVAPERGSAHPQPTAPPDATTPDAALQAAHTDQAAQTSQAAQVGPTRAPSQPPLPDVRSAGEPQEAQTARSPGAAERSIPFLGGPERQSGGTAASRPGGMAGLERLKELPFSLYLFGHEGPWRPREDEEEPGARRENPVRREPGEYYRLSEVIRAAVLVHSAYRGTGEEFPQEVPWHGPYVRYALGAGLLRAGELVDFNAFATRGQTALLYARCLPAAELPPVNLTAPPPGLERGRYGAGLLLLWRAGVLSGGSTVYRADDLITRAEASAMMGRIVNPAYRKASAYFSSGGES</sequence>
<organism evidence="2">
    <name type="scientific">bioreactor metagenome</name>
    <dbReference type="NCBI Taxonomy" id="1076179"/>
    <lineage>
        <taxon>unclassified sequences</taxon>
        <taxon>metagenomes</taxon>
        <taxon>ecological metagenomes</taxon>
    </lineage>
</organism>
<dbReference type="AlphaFoldDB" id="A0A644Z6Z7"/>
<feature type="region of interest" description="Disordered" evidence="1">
    <location>
        <begin position="1"/>
        <end position="123"/>
    </location>
</feature>